<dbReference type="GO" id="GO:0006487">
    <property type="term" value="P:protein N-linked glycosylation"/>
    <property type="evidence" value="ECO:0007669"/>
    <property type="project" value="TreeGrafter"/>
</dbReference>
<keyword evidence="10 13" id="KW-1133">Transmembrane helix</keyword>
<reference evidence="15 16" key="1">
    <citation type="journal article" date="2016" name="Proc. Natl. Acad. Sci. U.S.A.">
        <title>Comparative genomics of biotechnologically important yeasts.</title>
        <authorList>
            <person name="Riley R."/>
            <person name="Haridas S."/>
            <person name="Wolfe K.H."/>
            <person name="Lopes M.R."/>
            <person name="Hittinger C.T."/>
            <person name="Goeker M."/>
            <person name="Salamov A.A."/>
            <person name="Wisecaver J.H."/>
            <person name="Long T.M."/>
            <person name="Calvey C.H."/>
            <person name="Aerts A.L."/>
            <person name="Barry K.W."/>
            <person name="Choi C."/>
            <person name="Clum A."/>
            <person name="Coughlan A.Y."/>
            <person name="Deshpande S."/>
            <person name="Douglass A.P."/>
            <person name="Hanson S.J."/>
            <person name="Klenk H.-P."/>
            <person name="LaButti K.M."/>
            <person name="Lapidus A."/>
            <person name="Lindquist E.A."/>
            <person name="Lipzen A.M."/>
            <person name="Meier-Kolthoff J.P."/>
            <person name="Ohm R.A."/>
            <person name="Otillar R.P."/>
            <person name="Pangilinan J.L."/>
            <person name="Peng Y."/>
            <person name="Rokas A."/>
            <person name="Rosa C.A."/>
            <person name="Scheuner C."/>
            <person name="Sibirny A.A."/>
            <person name="Slot J.C."/>
            <person name="Stielow J.B."/>
            <person name="Sun H."/>
            <person name="Kurtzman C.P."/>
            <person name="Blackwell M."/>
            <person name="Grigoriev I.V."/>
            <person name="Jeffries T.W."/>
        </authorList>
    </citation>
    <scope>NUCLEOTIDE SEQUENCE [LARGE SCALE GENOMIC DNA]</scope>
    <source>
        <strain evidence="15 16">DSM 6958</strain>
    </source>
</reference>
<dbReference type="EMBL" id="KV454411">
    <property type="protein sequence ID" value="ODQ64501.1"/>
    <property type="molecule type" value="Genomic_DNA"/>
</dbReference>
<gene>
    <name evidence="15" type="ORF">NADFUDRAFT_52139</name>
</gene>
<dbReference type="SUPFAM" id="SSF53448">
    <property type="entry name" value="Nucleotide-diphospho-sugar transferases"/>
    <property type="match status" value="1"/>
</dbReference>
<evidence type="ECO:0000259" key="14">
    <source>
        <dbReference type="Pfam" id="PF00535"/>
    </source>
</evidence>
<organism evidence="15 16">
    <name type="scientific">Nadsonia fulvescens var. elongata DSM 6958</name>
    <dbReference type="NCBI Taxonomy" id="857566"/>
    <lineage>
        <taxon>Eukaryota</taxon>
        <taxon>Fungi</taxon>
        <taxon>Dikarya</taxon>
        <taxon>Ascomycota</taxon>
        <taxon>Saccharomycotina</taxon>
        <taxon>Dipodascomycetes</taxon>
        <taxon>Dipodascales</taxon>
        <taxon>Dipodascales incertae sedis</taxon>
        <taxon>Nadsonia</taxon>
    </lineage>
</organism>
<comment type="catalytic activity">
    <reaction evidence="12">
        <text>a di-trans,poly-cis-dolichyl phosphate + UDP-alpha-D-glucose = a di-trans,poly-cis-dolichyl beta-D-glucosyl phosphate + UDP</text>
        <dbReference type="Rhea" id="RHEA:15401"/>
        <dbReference type="Rhea" id="RHEA-COMP:19498"/>
        <dbReference type="Rhea" id="RHEA-COMP:19502"/>
        <dbReference type="ChEBI" id="CHEBI:57525"/>
        <dbReference type="ChEBI" id="CHEBI:57683"/>
        <dbReference type="ChEBI" id="CHEBI:58223"/>
        <dbReference type="ChEBI" id="CHEBI:58885"/>
        <dbReference type="EC" id="2.4.1.117"/>
    </reaction>
    <physiologicalReaction direction="left-to-right" evidence="12">
        <dbReference type="Rhea" id="RHEA:15402"/>
    </physiologicalReaction>
</comment>
<evidence type="ECO:0000256" key="3">
    <source>
        <dbReference type="ARBA" id="ARBA00006739"/>
    </source>
</evidence>
<keyword evidence="8" id="KW-0256">Endoplasmic reticulum</keyword>
<dbReference type="OrthoDB" id="3784at2759"/>
<keyword evidence="6 15" id="KW-0808">Transferase</keyword>
<proteinExistence type="inferred from homology"/>
<dbReference type="CDD" id="cd04188">
    <property type="entry name" value="DPG_synthase"/>
    <property type="match status" value="1"/>
</dbReference>
<dbReference type="GO" id="GO:0005789">
    <property type="term" value="C:endoplasmic reticulum membrane"/>
    <property type="evidence" value="ECO:0007669"/>
    <property type="project" value="UniProtKB-SubCell"/>
</dbReference>
<dbReference type="InterPro" id="IPR001173">
    <property type="entry name" value="Glyco_trans_2-like"/>
</dbReference>
<feature type="domain" description="Glycosyltransferase 2-like" evidence="14">
    <location>
        <begin position="71"/>
        <end position="256"/>
    </location>
</feature>
<sequence length="333" mass="37086">MSSILSIEMSTILITVIGVLGAILCLVYLIVIILAHTPRKIVSPERTYKTCECESLPLIESKSSNPSLMVSVIIPCYNETERLRIMLDEAVPHLESQYANDWEILIVDDGSKDGTAQFALDWVRNYNLQKGSSKSAIAADRVRVCVLVKNRGKGGAVTHGMRFFRGQYAIFVDADGASRFSDLDKLLQAIKTSPNPEKAIAIGSRAHMVNTSAVVKRSMVRNFLMHGLHALVYVFGIRDIADTQCGFKLLSRKAALEIFPNMRTERWIFDVEVLIRGRRKGIPVLEVPISWHEVGGSKLDLATDSVLMAVDLVIMRLAFFLGIYKDNIKTKSD</sequence>
<dbReference type="EC" id="2.4.1.117" evidence="4"/>
<evidence type="ECO:0000313" key="15">
    <source>
        <dbReference type="EMBL" id="ODQ64501.1"/>
    </source>
</evidence>
<keyword evidence="7 13" id="KW-0812">Transmembrane</keyword>
<dbReference type="InterPro" id="IPR035518">
    <property type="entry name" value="DPG_synthase"/>
</dbReference>
<dbReference type="STRING" id="857566.A0A1E3PGI0"/>
<evidence type="ECO:0000256" key="4">
    <source>
        <dbReference type="ARBA" id="ARBA00012583"/>
    </source>
</evidence>
<name>A0A1E3PGI0_9ASCO</name>
<evidence type="ECO:0000256" key="12">
    <source>
        <dbReference type="ARBA" id="ARBA00045097"/>
    </source>
</evidence>
<dbReference type="Pfam" id="PF00535">
    <property type="entry name" value="Glycos_transf_2"/>
    <property type="match status" value="1"/>
</dbReference>
<protein>
    <recommendedName>
        <fullName evidence="4">dolichyl-phosphate beta-glucosyltransferase</fullName>
        <ecNumber evidence="4">2.4.1.117</ecNumber>
    </recommendedName>
</protein>
<evidence type="ECO:0000256" key="7">
    <source>
        <dbReference type="ARBA" id="ARBA00022692"/>
    </source>
</evidence>
<evidence type="ECO:0000256" key="5">
    <source>
        <dbReference type="ARBA" id="ARBA00022676"/>
    </source>
</evidence>
<evidence type="ECO:0000256" key="10">
    <source>
        <dbReference type="ARBA" id="ARBA00022989"/>
    </source>
</evidence>
<accession>A0A1E3PGI0</accession>
<dbReference type="PANTHER" id="PTHR10859">
    <property type="entry name" value="GLYCOSYL TRANSFERASE"/>
    <property type="match status" value="1"/>
</dbReference>
<keyword evidence="16" id="KW-1185">Reference proteome</keyword>
<keyword evidence="11 13" id="KW-0472">Membrane</keyword>
<evidence type="ECO:0000256" key="2">
    <source>
        <dbReference type="ARBA" id="ARBA00004922"/>
    </source>
</evidence>
<keyword evidence="9" id="KW-0735">Signal-anchor</keyword>
<evidence type="ECO:0000256" key="1">
    <source>
        <dbReference type="ARBA" id="ARBA00004389"/>
    </source>
</evidence>
<comment type="pathway">
    <text evidence="2">Protein modification; protein glycosylation.</text>
</comment>
<evidence type="ECO:0000256" key="8">
    <source>
        <dbReference type="ARBA" id="ARBA00022824"/>
    </source>
</evidence>
<evidence type="ECO:0000256" key="13">
    <source>
        <dbReference type="SAM" id="Phobius"/>
    </source>
</evidence>
<evidence type="ECO:0000256" key="6">
    <source>
        <dbReference type="ARBA" id="ARBA00022679"/>
    </source>
</evidence>
<evidence type="ECO:0000313" key="16">
    <source>
        <dbReference type="Proteomes" id="UP000095009"/>
    </source>
</evidence>
<dbReference type="AlphaFoldDB" id="A0A1E3PGI0"/>
<feature type="transmembrane region" description="Helical" evidence="13">
    <location>
        <begin position="12"/>
        <end position="35"/>
    </location>
</feature>
<evidence type="ECO:0000256" key="9">
    <source>
        <dbReference type="ARBA" id="ARBA00022968"/>
    </source>
</evidence>
<dbReference type="PANTHER" id="PTHR10859:SF91">
    <property type="entry name" value="DOLICHYL-PHOSPHATE BETA-GLUCOSYLTRANSFERASE"/>
    <property type="match status" value="1"/>
</dbReference>
<dbReference type="Proteomes" id="UP000095009">
    <property type="component" value="Unassembled WGS sequence"/>
</dbReference>
<comment type="similarity">
    <text evidence="3">Belongs to the glycosyltransferase 2 family.</text>
</comment>
<evidence type="ECO:0000256" key="11">
    <source>
        <dbReference type="ARBA" id="ARBA00023136"/>
    </source>
</evidence>
<keyword evidence="5" id="KW-0328">Glycosyltransferase</keyword>
<dbReference type="GO" id="GO:0004581">
    <property type="term" value="F:dolichyl-phosphate beta-glucosyltransferase activity"/>
    <property type="evidence" value="ECO:0007669"/>
    <property type="project" value="UniProtKB-EC"/>
</dbReference>
<dbReference type="Gene3D" id="3.90.550.10">
    <property type="entry name" value="Spore Coat Polysaccharide Biosynthesis Protein SpsA, Chain A"/>
    <property type="match status" value="1"/>
</dbReference>
<comment type="subcellular location">
    <subcellularLocation>
        <location evidence="1">Endoplasmic reticulum membrane</location>
        <topology evidence="1">Single-pass membrane protein</topology>
    </subcellularLocation>
</comment>
<dbReference type="InterPro" id="IPR029044">
    <property type="entry name" value="Nucleotide-diphossugar_trans"/>
</dbReference>